<sequence>MSGPDANAEAGPSKDAWHSVSMRIPFLTHEHAAIAKRSLEVDREQNSAFVRRTISVEADELVVSYSTSTVRLLRLATNSFLSSLDLVLRTLSAFAPDPTVRRLTDSELEQIRKDANRGDVRGIELRGDGKGAGGGEEVR</sequence>
<evidence type="ECO:0000313" key="8">
    <source>
        <dbReference type="Proteomes" id="UP000279259"/>
    </source>
</evidence>
<dbReference type="AlphaFoldDB" id="A0A427YMA5"/>
<organism evidence="7 8">
    <name type="scientific">Saitozyma podzolica</name>
    <dbReference type="NCBI Taxonomy" id="1890683"/>
    <lineage>
        <taxon>Eukaryota</taxon>
        <taxon>Fungi</taxon>
        <taxon>Dikarya</taxon>
        <taxon>Basidiomycota</taxon>
        <taxon>Agaricomycotina</taxon>
        <taxon>Tremellomycetes</taxon>
        <taxon>Tremellales</taxon>
        <taxon>Trimorphomycetaceae</taxon>
        <taxon>Saitozyma</taxon>
    </lineage>
</organism>
<protein>
    <submittedName>
        <fullName evidence="7">Uncharacterized protein</fullName>
    </submittedName>
</protein>
<name>A0A427YMA5_9TREE</name>
<comment type="subcellular location">
    <subcellularLocation>
        <location evidence="2">Cytoplasm</location>
    </subcellularLocation>
    <subcellularLocation>
        <location evidence="1">Nucleus</location>
    </subcellularLocation>
</comment>
<keyword evidence="5" id="KW-0819">tRNA processing</keyword>
<evidence type="ECO:0000313" key="7">
    <source>
        <dbReference type="EMBL" id="RSH92225.1"/>
    </source>
</evidence>
<evidence type="ECO:0000256" key="2">
    <source>
        <dbReference type="ARBA" id="ARBA00004496"/>
    </source>
</evidence>
<proteinExistence type="inferred from homology"/>
<evidence type="ECO:0000256" key="4">
    <source>
        <dbReference type="ARBA" id="ARBA00022490"/>
    </source>
</evidence>
<comment type="caution">
    <text evidence="7">The sequence shown here is derived from an EMBL/GenBank/DDBJ whole genome shotgun (WGS) entry which is preliminary data.</text>
</comment>
<keyword evidence="4" id="KW-0963">Cytoplasm</keyword>
<dbReference type="OrthoDB" id="10025739at2759"/>
<dbReference type="Pfam" id="PF09341">
    <property type="entry name" value="Pcc1"/>
    <property type="match status" value="1"/>
</dbReference>
<keyword evidence="6" id="KW-0539">Nucleus</keyword>
<evidence type="ECO:0000256" key="1">
    <source>
        <dbReference type="ARBA" id="ARBA00004123"/>
    </source>
</evidence>
<dbReference type="Gene3D" id="3.30.310.50">
    <property type="entry name" value="Alpha-D-phosphohexomutase, C-terminal domain"/>
    <property type="match status" value="1"/>
</dbReference>
<dbReference type="GO" id="GO:0008033">
    <property type="term" value="P:tRNA processing"/>
    <property type="evidence" value="ECO:0007669"/>
    <property type="project" value="UniProtKB-KW"/>
</dbReference>
<dbReference type="GO" id="GO:0000408">
    <property type="term" value="C:EKC/KEOPS complex"/>
    <property type="evidence" value="ECO:0007669"/>
    <property type="project" value="TreeGrafter"/>
</dbReference>
<dbReference type="EMBL" id="RSCD01000006">
    <property type="protein sequence ID" value="RSH92225.1"/>
    <property type="molecule type" value="Genomic_DNA"/>
</dbReference>
<comment type="similarity">
    <text evidence="3">Belongs to the CTAG/PCC1 family.</text>
</comment>
<evidence type="ECO:0000256" key="6">
    <source>
        <dbReference type="ARBA" id="ARBA00023242"/>
    </source>
</evidence>
<dbReference type="GO" id="GO:0005634">
    <property type="term" value="C:nucleus"/>
    <property type="evidence" value="ECO:0007669"/>
    <property type="project" value="UniProtKB-SubCell"/>
</dbReference>
<reference evidence="7 8" key="1">
    <citation type="submission" date="2018-11" db="EMBL/GenBank/DDBJ databases">
        <title>Genome sequence of Saitozyma podzolica DSM 27192.</title>
        <authorList>
            <person name="Aliyu H."/>
            <person name="Gorte O."/>
            <person name="Ochsenreither K."/>
        </authorList>
    </citation>
    <scope>NUCLEOTIDE SEQUENCE [LARGE SCALE GENOMIC DNA]</scope>
    <source>
        <strain evidence="7 8">DSM 27192</strain>
    </source>
</reference>
<accession>A0A427YMA5</accession>
<dbReference type="InterPro" id="IPR015419">
    <property type="entry name" value="CTAG/Pcc1"/>
</dbReference>
<dbReference type="GO" id="GO:0070525">
    <property type="term" value="P:tRNA threonylcarbamoyladenosine metabolic process"/>
    <property type="evidence" value="ECO:0007669"/>
    <property type="project" value="TreeGrafter"/>
</dbReference>
<dbReference type="FunFam" id="3.30.310.50:FF:000005">
    <property type="entry name" value="L antigen family member 3"/>
    <property type="match status" value="1"/>
</dbReference>
<dbReference type="PANTHER" id="PTHR31283:SF5">
    <property type="entry name" value="EKC_KEOPS COMPLEX SUBUNIT LAGE3"/>
    <property type="match status" value="1"/>
</dbReference>
<dbReference type="STRING" id="1890683.A0A427YMA5"/>
<keyword evidence="8" id="KW-1185">Reference proteome</keyword>
<evidence type="ECO:0000256" key="5">
    <source>
        <dbReference type="ARBA" id="ARBA00022694"/>
    </source>
</evidence>
<dbReference type="PANTHER" id="PTHR31283">
    <property type="entry name" value="EKC/KEOPS COMPLEX SUBUNIT PCC1 FAMILY MEMBER"/>
    <property type="match status" value="1"/>
</dbReference>
<dbReference type="GO" id="GO:0005737">
    <property type="term" value="C:cytoplasm"/>
    <property type="evidence" value="ECO:0007669"/>
    <property type="project" value="UniProtKB-SubCell"/>
</dbReference>
<evidence type="ECO:0000256" key="3">
    <source>
        <dbReference type="ARBA" id="ARBA00007073"/>
    </source>
</evidence>
<dbReference type="Proteomes" id="UP000279259">
    <property type="component" value="Unassembled WGS sequence"/>
</dbReference>
<gene>
    <name evidence="7" type="ORF">EHS25_008640</name>
</gene>